<evidence type="ECO:0000313" key="8">
    <source>
        <dbReference type="Proteomes" id="UP001162060"/>
    </source>
</evidence>
<dbReference type="EMBL" id="CAKLBY020000171">
    <property type="protein sequence ID" value="CAK7931069.1"/>
    <property type="molecule type" value="Genomic_DNA"/>
</dbReference>
<dbReference type="PANTHER" id="PTHR17920:SF3">
    <property type="entry name" value="TRANSMEMBRANE AND COILED-COIL DOMAIN-CONTAINING PROTEIN 4"/>
    <property type="match status" value="1"/>
</dbReference>
<proteinExistence type="predicted"/>
<feature type="transmembrane region" description="Helical" evidence="6">
    <location>
        <begin position="226"/>
        <end position="250"/>
    </location>
</feature>
<evidence type="ECO:0000256" key="2">
    <source>
        <dbReference type="ARBA" id="ARBA00022692"/>
    </source>
</evidence>
<reference evidence="7" key="1">
    <citation type="submission" date="2024-01" db="EMBL/GenBank/DDBJ databases">
        <authorList>
            <person name="Webb A."/>
        </authorList>
    </citation>
    <scope>NUCLEOTIDE SEQUENCE</scope>
    <source>
        <strain evidence="7">Pm1</strain>
    </source>
</reference>
<evidence type="ECO:0000313" key="7">
    <source>
        <dbReference type="EMBL" id="CAK7931069.1"/>
    </source>
</evidence>
<keyword evidence="2 6" id="KW-0812">Transmembrane</keyword>
<organism evidence="7 8">
    <name type="scientific">Peronospora matthiolae</name>
    <dbReference type="NCBI Taxonomy" id="2874970"/>
    <lineage>
        <taxon>Eukaryota</taxon>
        <taxon>Sar</taxon>
        <taxon>Stramenopiles</taxon>
        <taxon>Oomycota</taxon>
        <taxon>Peronosporomycetes</taxon>
        <taxon>Peronosporales</taxon>
        <taxon>Peronosporaceae</taxon>
        <taxon>Peronospora</taxon>
    </lineage>
</organism>
<feature type="compositionally biased region" description="Polar residues" evidence="5">
    <location>
        <begin position="415"/>
        <end position="426"/>
    </location>
</feature>
<evidence type="ECO:0000256" key="4">
    <source>
        <dbReference type="ARBA" id="ARBA00023136"/>
    </source>
</evidence>
<keyword evidence="4 6" id="KW-0472">Membrane</keyword>
<dbReference type="InterPro" id="IPR007941">
    <property type="entry name" value="DUF726"/>
</dbReference>
<evidence type="ECO:0000256" key="6">
    <source>
        <dbReference type="SAM" id="Phobius"/>
    </source>
</evidence>
<dbReference type="AlphaFoldDB" id="A0AAV1U8E9"/>
<comment type="subcellular location">
    <subcellularLocation>
        <location evidence="1">Membrane</location>
        <topology evidence="1">Multi-pass membrane protein</topology>
    </subcellularLocation>
</comment>
<accession>A0AAV1U8E9</accession>
<evidence type="ECO:0008006" key="9">
    <source>
        <dbReference type="Google" id="ProtNLM"/>
    </source>
</evidence>
<feature type="region of interest" description="Disordered" evidence="5">
    <location>
        <begin position="398"/>
        <end position="429"/>
    </location>
</feature>
<dbReference type="Proteomes" id="UP001162060">
    <property type="component" value="Unassembled WGS sequence"/>
</dbReference>
<evidence type="ECO:0000256" key="5">
    <source>
        <dbReference type="SAM" id="MobiDB-lite"/>
    </source>
</evidence>
<evidence type="ECO:0000256" key="3">
    <source>
        <dbReference type="ARBA" id="ARBA00022989"/>
    </source>
</evidence>
<sequence>MQSAEDALDFLSESQKRGVAGLCACLLPAVSDGSIDILWSRTYLKLLVEHFLRLSSSQTEAYLPILMSRQLQLAEKMHIPSRGASPFVDDFDPAPFLAQVMPKNATDTTRCSRAWTKLTTPKKDQSEARKQLNNSVTSDALDESHVRFFRLQVIKRLLGVTIKSVGYDARARTLMRRLVLAMDLQWADVTQEEEKIGQTLYAEATATLLVKKEGTKPKGWDWKRHAAIGAASVTGGALLAVTGGLAAPAIAASLTALGGAGVTIGAVVGSATGVTATTVLFGTAGAGVMGMKTEKRTKSVHDVGFDLVSAGHGMNVYICVSGWLDEDDPPTNGFRRAWGDASEGLSASCVQRKPKQVDQVDRVVGQCRGREDEVLAETSDPCHASCLSRTVHTDTDARGGNLANHISDPKACSPSLKSTAASNASPSAWERGTKLNPLQAWRWNDRFPHGDQYCLVWEEAGLRRFGRCMRTFAAEQVSVYATTEIVKYTALAALFAAVAIPRAIFRLADIIDNSWTVTMNAADSSGKLLADALRKREQGLRPVTLVGYGMGARLIFSCLKELANEDMVNESCGIVENAVLLGSPLHMARNEWMSARRVVSGRLINGYSEKDWMLGLMYRYQGWALNSAGIAPLDIAGIENVNLSEIIGGHLEYKSKIGVILDLLKLED</sequence>
<evidence type="ECO:0000256" key="1">
    <source>
        <dbReference type="ARBA" id="ARBA00004141"/>
    </source>
</evidence>
<name>A0AAV1U8E9_9STRA</name>
<protein>
    <recommendedName>
        <fullName evidence="9">DUF726-domain-containing protein</fullName>
    </recommendedName>
</protein>
<feature type="transmembrane region" description="Helical" evidence="6">
    <location>
        <begin position="262"/>
        <end position="288"/>
    </location>
</feature>
<gene>
    <name evidence="7" type="ORF">PM001_LOCUS16219</name>
</gene>
<comment type="caution">
    <text evidence="7">The sequence shown here is derived from an EMBL/GenBank/DDBJ whole genome shotgun (WGS) entry which is preliminary data.</text>
</comment>
<dbReference type="PANTHER" id="PTHR17920">
    <property type="entry name" value="TRANSMEMBRANE AND COILED-COIL DOMAIN-CONTAINING PROTEIN 4 TMCO4"/>
    <property type="match status" value="1"/>
</dbReference>
<keyword evidence="3 6" id="KW-1133">Transmembrane helix</keyword>
<dbReference type="Pfam" id="PF05277">
    <property type="entry name" value="DUF726"/>
    <property type="match status" value="2"/>
</dbReference>
<dbReference type="GO" id="GO:0016020">
    <property type="term" value="C:membrane"/>
    <property type="evidence" value="ECO:0007669"/>
    <property type="project" value="UniProtKB-SubCell"/>
</dbReference>